<dbReference type="SUPFAM" id="SSF51445">
    <property type="entry name" value="(Trans)glycosidases"/>
    <property type="match status" value="1"/>
</dbReference>
<dbReference type="InterPro" id="IPR006104">
    <property type="entry name" value="Glyco_hydro_2_N"/>
</dbReference>
<proteinExistence type="inferred from homology"/>
<dbReference type="InterPro" id="IPR017853">
    <property type="entry name" value="GH"/>
</dbReference>
<evidence type="ECO:0000256" key="3">
    <source>
        <dbReference type="ARBA" id="ARBA00023295"/>
    </source>
</evidence>
<comment type="similarity">
    <text evidence="1">Belongs to the glycosyl hydrolase 2 family.</text>
</comment>
<dbReference type="Proteomes" id="UP000246740">
    <property type="component" value="Unassembled WGS sequence"/>
</dbReference>
<feature type="domain" description="Glycosyl hydrolases family 2 sugar binding" evidence="6">
    <location>
        <begin position="26"/>
        <end position="142"/>
    </location>
</feature>
<dbReference type="InParanoid" id="A0A317XRC8"/>
<dbReference type="InterPro" id="IPR013783">
    <property type="entry name" value="Ig-like_fold"/>
</dbReference>
<dbReference type="InterPro" id="IPR006102">
    <property type="entry name" value="Ig-like_GH2"/>
</dbReference>
<dbReference type="InterPro" id="IPR036156">
    <property type="entry name" value="Beta-gal/glucu_dom_sf"/>
</dbReference>
<evidence type="ECO:0000313" key="8">
    <source>
        <dbReference type="Proteomes" id="UP000246740"/>
    </source>
</evidence>
<dbReference type="GO" id="GO:0005975">
    <property type="term" value="P:carbohydrate metabolic process"/>
    <property type="evidence" value="ECO:0007669"/>
    <property type="project" value="InterPro"/>
</dbReference>
<dbReference type="InterPro" id="IPR008979">
    <property type="entry name" value="Galactose-bd-like_sf"/>
</dbReference>
<dbReference type="STRING" id="1882483.A0A317XRC8"/>
<feature type="domain" description="Glycoside hydrolase family 2 immunoglobulin-like beta-sandwich" evidence="4">
    <location>
        <begin position="315"/>
        <end position="351"/>
    </location>
</feature>
<gene>
    <name evidence="7" type="ORF">BCV70DRAFT_236411</name>
</gene>
<dbReference type="InterPro" id="IPR051913">
    <property type="entry name" value="GH2_Domain-Containing"/>
</dbReference>
<dbReference type="Gene3D" id="2.60.40.10">
    <property type="entry name" value="Immunoglobulins"/>
    <property type="match status" value="1"/>
</dbReference>
<accession>A0A317XRC8</accession>
<dbReference type="AlphaFoldDB" id="A0A317XRC8"/>
<evidence type="ECO:0000256" key="1">
    <source>
        <dbReference type="ARBA" id="ARBA00007401"/>
    </source>
</evidence>
<reference evidence="7 8" key="1">
    <citation type="journal article" date="2018" name="Mol. Biol. Evol.">
        <title>Broad Genomic Sampling Reveals a Smut Pathogenic Ancestry of the Fungal Clade Ustilaginomycotina.</title>
        <authorList>
            <person name="Kijpornyongpan T."/>
            <person name="Mondo S.J."/>
            <person name="Barry K."/>
            <person name="Sandor L."/>
            <person name="Lee J."/>
            <person name="Lipzen A."/>
            <person name="Pangilinan J."/>
            <person name="LaButti K."/>
            <person name="Hainaut M."/>
            <person name="Henrissat B."/>
            <person name="Grigoriev I.V."/>
            <person name="Spatafora J.W."/>
            <person name="Aime M.C."/>
        </authorList>
    </citation>
    <scope>NUCLEOTIDE SEQUENCE [LARGE SCALE GENOMIC DNA]</scope>
    <source>
        <strain evidence="7 8">MCA 3645</strain>
    </source>
</reference>
<dbReference type="PANTHER" id="PTHR42732:SF4">
    <property type="entry name" value="BETA-MANNOSIDASE"/>
    <property type="match status" value="1"/>
</dbReference>
<feature type="domain" description="Glycoside hydrolase family 2 catalytic" evidence="5">
    <location>
        <begin position="433"/>
        <end position="652"/>
    </location>
</feature>
<dbReference type="Pfam" id="PF00703">
    <property type="entry name" value="Glyco_hydro_2"/>
    <property type="match status" value="1"/>
</dbReference>
<evidence type="ECO:0000259" key="4">
    <source>
        <dbReference type="Pfam" id="PF00703"/>
    </source>
</evidence>
<keyword evidence="2 7" id="KW-0378">Hydrolase</keyword>
<dbReference type="SUPFAM" id="SSF49785">
    <property type="entry name" value="Galactose-binding domain-like"/>
    <property type="match status" value="1"/>
</dbReference>
<dbReference type="InterPro" id="IPR006103">
    <property type="entry name" value="Glyco_hydro_2_cat"/>
</dbReference>
<dbReference type="EMBL" id="KZ819191">
    <property type="protein sequence ID" value="PWZ00855.1"/>
    <property type="molecule type" value="Genomic_DNA"/>
</dbReference>
<name>A0A317XRC8_9BASI</name>
<dbReference type="Gene3D" id="2.60.120.260">
    <property type="entry name" value="Galactose-binding domain-like"/>
    <property type="match status" value="1"/>
</dbReference>
<dbReference type="Pfam" id="PF02837">
    <property type="entry name" value="Glyco_hydro_2_N"/>
    <property type="match status" value="1"/>
</dbReference>
<evidence type="ECO:0000259" key="5">
    <source>
        <dbReference type="Pfam" id="PF02836"/>
    </source>
</evidence>
<dbReference type="Pfam" id="PF02836">
    <property type="entry name" value="Glyco_hydro_2_C"/>
    <property type="match status" value="1"/>
</dbReference>
<evidence type="ECO:0000259" key="6">
    <source>
        <dbReference type="Pfam" id="PF02837"/>
    </source>
</evidence>
<dbReference type="SUPFAM" id="SSF49303">
    <property type="entry name" value="beta-Galactosidase/glucuronidase domain"/>
    <property type="match status" value="1"/>
</dbReference>
<dbReference type="OrthoDB" id="408320at2759"/>
<sequence>MTTTANVRRRHPRPQFVRDADLALILDGEWTFAGDPFNVGLLQSYERKLPDAHWKIRVPFSHQTKASGLSDTQQYNVVWYSRSVPLRSLPRSDRSNHSERGRYLLHFGAVDYEASVWVNGQLVGSHVGGHTSFSLDFTEQVNELLSPAKPNLEGSLLIAVRAQDAPRDMSQPRGKQYWKQTANGDSLPESIFYTPTTGIWQTVWIECVPTTYMSRATIAPDVDAGTVQVDVDINFEYLDPLVSRKPFFVECVVKLAEHEECSTRAPVSQETSSCSMTLSVRQSGRHPAATARARMVTPGVLPPEVNRDAWDNGLALWSPEHPQLYDLTLKLTMAGEADKVCDRVDSYFGMRKVSIDSQGRFCLNNRVYFQKLLLDQGYWPESGMTAPTPDAFEVDIMQAKAMGFNGVRKHQKVEASRFLYDADRLGFLVWGEMANAYEFSSRYVERFTREWMEAVRRDVSHPSIVAWVPINESWGVPALNTSAHQRSHLAALYHLTKSLDPTRPVVDNDGWQHVYTDMITVHDYRDAETLERAFATRDAATAERVVGYPVVLPPLSGQQAATLMTQKLPILCTEFGGLGLRVDNVSKTEGGVAWGYANASSQDDFLRQFEQQVRALVKHGVVQGFCYTQLADVEQEVNGLLTADRKFKLDPNKVKAILDSVRPLP</sequence>
<dbReference type="GO" id="GO:0004553">
    <property type="term" value="F:hydrolase activity, hydrolyzing O-glycosyl compounds"/>
    <property type="evidence" value="ECO:0007669"/>
    <property type="project" value="InterPro"/>
</dbReference>
<organism evidence="7 8">
    <name type="scientific">Testicularia cyperi</name>
    <dbReference type="NCBI Taxonomy" id="1882483"/>
    <lineage>
        <taxon>Eukaryota</taxon>
        <taxon>Fungi</taxon>
        <taxon>Dikarya</taxon>
        <taxon>Basidiomycota</taxon>
        <taxon>Ustilaginomycotina</taxon>
        <taxon>Ustilaginomycetes</taxon>
        <taxon>Ustilaginales</taxon>
        <taxon>Anthracoideaceae</taxon>
        <taxon>Testicularia</taxon>
    </lineage>
</organism>
<protein>
    <submittedName>
        <fullName evidence="7">Glycoside hydrolase</fullName>
    </submittedName>
</protein>
<evidence type="ECO:0000313" key="7">
    <source>
        <dbReference type="EMBL" id="PWZ00855.1"/>
    </source>
</evidence>
<keyword evidence="3" id="KW-0326">Glycosidase</keyword>
<dbReference type="PANTHER" id="PTHR42732">
    <property type="entry name" value="BETA-GALACTOSIDASE"/>
    <property type="match status" value="1"/>
</dbReference>
<dbReference type="Gene3D" id="3.20.20.80">
    <property type="entry name" value="Glycosidases"/>
    <property type="match status" value="1"/>
</dbReference>
<evidence type="ECO:0000256" key="2">
    <source>
        <dbReference type="ARBA" id="ARBA00022801"/>
    </source>
</evidence>
<keyword evidence="8" id="KW-1185">Reference proteome</keyword>